<dbReference type="FunFam" id="1.10.510.10:FF:000024">
    <property type="entry name" value="Probable serine/threonine-protein kinase cot-1"/>
    <property type="match status" value="1"/>
</dbReference>
<dbReference type="InterPro" id="IPR050839">
    <property type="entry name" value="Rho-assoc_Ser/Thr_Kinase"/>
</dbReference>
<sequence>MIQFYAAEAIEAIHSLHQMGYIHCDLKPENFAIERSGHLKLLDFGSAIRLDADGRCVCPTMVGTKEYLNIELLRQRGRHNEEPLLVGPEYDYWAIGVLLYELFYAQTPFYDEDDETMMQKIMDYKKTLKFPTGVEIPGEVVHLIKSLITTPAKRLTYEGVVRHSFFKNIDFSRLRQTQPPYLPPVGDQDDVSNFSGGGARTRDETILDVSTNETFSPVRMKKSCPSSVFRSTHDIQSPLQTKQSQENIATANRSSVETVQDCVLLANNQENVEVSKSPIVLTTREAKEQAIREAAAVPVHEDIEEIEDIVWHGSECVRNLPFVGYTFTPGLVLLRNFTRGQTAASVAAGLGTSVVAAAATPFRPVGTILRSNLDPFRYAAPSTPSILCSVSDQDKLIFTKSAESGADTELLTKLSTLELRNDQLQQQIERLHTQQNERTEYLQNQIAKIWETAGELSDMKDAVDKLPDSILDRSTATFEQLIARIRTLHEKNSDLRNIVVGLQHFQTIVEQFRLLVSRLATLPQDFVETDITDTLRCIYQDGAAENPSGSVIDSDSASQDLSDANLVHHLVSFIIKQHRLASERIAEGRAAVEVANRELKEAWEASRQQIGTLDVMVADQRRARECENRLNREIQDLQQKLADAKDYQRDLRNRYIEYEDKYFTARDRLIEETKKCSELKQQLHDVCVKKESTESLLRETNLKLDQLQSSHDNLIMVDHLRAELETTRMQTHLAEIERTNAEQREAQVREQLVDLEHQLNSSRHDGALLKDRYEKLKEVVATMEQSLMNYPSNTDNSELTAVQQQLALVNQEKRKLLDQIETLEMQLERLRVNNTQMASQRDSARQETRQLQADLLREKESNDVAQQAAQSEIFKLSTITTQQGKLINHMCSLLPPEHRHLSGAVTEVQLDSAPRRSFVDPKRSYVKVTGHNVLKPTGFRNQKAVLQDSETGHMGGAPFIVAASAFFGRRRGGKHETASDFDDKPSRSETLVKQPSRLRKMVSRSRLRFKRRTTVSDRTGKLTQSDLEPELDFGDEQNNLVFTEDECTIGCYSPGSTDDGLPIPIPPGTLIRHESDAGDSLSNTDSISSAASTTGSAPVRNSVTLPGTWQQRSHRGRHHVGWADKENIELTQPEPRHKNRSQLKLLKQFSKVLSKPKPSGNHTQDS</sequence>
<dbReference type="GO" id="GO:0005856">
    <property type="term" value="C:cytoskeleton"/>
    <property type="evidence" value="ECO:0007669"/>
    <property type="project" value="TreeGrafter"/>
</dbReference>
<dbReference type="GO" id="GO:0031032">
    <property type="term" value="P:actomyosin structure organization"/>
    <property type="evidence" value="ECO:0007669"/>
    <property type="project" value="TreeGrafter"/>
</dbReference>
<dbReference type="GO" id="GO:0005737">
    <property type="term" value="C:cytoplasm"/>
    <property type="evidence" value="ECO:0007669"/>
    <property type="project" value="TreeGrafter"/>
</dbReference>
<evidence type="ECO:0000256" key="4">
    <source>
        <dbReference type="ARBA" id="ARBA00022679"/>
    </source>
</evidence>
<feature type="coiled-coil region" evidence="10">
    <location>
        <begin position="799"/>
        <end position="847"/>
    </location>
</feature>
<evidence type="ECO:0000313" key="14">
    <source>
        <dbReference type="EMBL" id="KAA0185098.1"/>
    </source>
</evidence>
<dbReference type="AlphaFoldDB" id="A0A8E0RQ23"/>
<keyword evidence="6 14" id="KW-0418">Kinase</keyword>
<keyword evidence="7" id="KW-0067">ATP-binding</keyword>
<evidence type="ECO:0000259" key="13">
    <source>
        <dbReference type="PROSITE" id="PS51285"/>
    </source>
</evidence>
<dbReference type="PANTHER" id="PTHR22988">
    <property type="entry name" value="MYOTONIC DYSTROPHY S/T KINASE-RELATED"/>
    <property type="match status" value="1"/>
</dbReference>
<evidence type="ECO:0000256" key="6">
    <source>
        <dbReference type="ARBA" id="ARBA00022777"/>
    </source>
</evidence>
<evidence type="ECO:0000256" key="2">
    <source>
        <dbReference type="ARBA" id="ARBA00022527"/>
    </source>
</evidence>
<reference evidence="14" key="1">
    <citation type="submission" date="2019-05" db="EMBL/GenBank/DDBJ databases">
        <title>Annotation for the trematode Fasciolopsis buski.</title>
        <authorList>
            <person name="Choi Y.-J."/>
        </authorList>
    </citation>
    <scope>NUCLEOTIDE SEQUENCE</scope>
    <source>
        <strain evidence="14">HT</strain>
        <tissue evidence="14">Whole worm</tissue>
    </source>
</reference>
<evidence type="ECO:0000256" key="1">
    <source>
        <dbReference type="ARBA" id="ARBA00012513"/>
    </source>
</evidence>
<protein>
    <recommendedName>
        <fullName evidence="1">non-specific serine/threonine protein kinase</fullName>
        <ecNumber evidence="1">2.7.11.1</ecNumber>
    </recommendedName>
</protein>
<feature type="region of interest" description="Disordered" evidence="11">
    <location>
        <begin position="1066"/>
        <end position="1121"/>
    </location>
</feature>
<evidence type="ECO:0000256" key="8">
    <source>
        <dbReference type="ARBA" id="ARBA00047899"/>
    </source>
</evidence>
<dbReference type="EC" id="2.7.11.1" evidence="1"/>
<dbReference type="Pfam" id="PF00069">
    <property type="entry name" value="Pkinase"/>
    <property type="match status" value="1"/>
</dbReference>
<dbReference type="PROSITE" id="PS51285">
    <property type="entry name" value="AGC_KINASE_CTER"/>
    <property type="match status" value="1"/>
</dbReference>
<dbReference type="PANTHER" id="PTHR22988:SF71">
    <property type="entry name" value="CITRON RHO-INTERACTING KINASE"/>
    <property type="match status" value="1"/>
</dbReference>
<dbReference type="InterPro" id="IPR011009">
    <property type="entry name" value="Kinase-like_dom_sf"/>
</dbReference>
<accession>A0A8E0RQ23</accession>
<evidence type="ECO:0000256" key="3">
    <source>
        <dbReference type="ARBA" id="ARBA00022553"/>
    </source>
</evidence>
<feature type="coiled-coil region" evidence="10">
    <location>
        <begin position="620"/>
        <end position="654"/>
    </location>
</feature>
<comment type="caution">
    <text evidence="14">The sequence shown here is derived from an EMBL/GenBank/DDBJ whole genome shotgun (WGS) entry which is preliminary data.</text>
</comment>
<evidence type="ECO:0000256" key="11">
    <source>
        <dbReference type="SAM" id="MobiDB-lite"/>
    </source>
</evidence>
<evidence type="ECO:0000256" key="7">
    <source>
        <dbReference type="ARBA" id="ARBA00022840"/>
    </source>
</evidence>
<keyword evidence="10" id="KW-0175">Coiled coil</keyword>
<feature type="domain" description="Protein kinase" evidence="12">
    <location>
        <begin position="1"/>
        <end position="166"/>
    </location>
</feature>
<dbReference type="GO" id="GO:0005524">
    <property type="term" value="F:ATP binding"/>
    <property type="evidence" value="ECO:0007669"/>
    <property type="project" value="UniProtKB-KW"/>
</dbReference>
<dbReference type="GO" id="GO:0004674">
    <property type="term" value="F:protein serine/threonine kinase activity"/>
    <property type="evidence" value="ECO:0007669"/>
    <property type="project" value="UniProtKB-KW"/>
</dbReference>
<dbReference type="SUPFAM" id="SSF56112">
    <property type="entry name" value="Protein kinase-like (PK-like)"/>
    <property type="match status" value="1"/>
</dbReference>
<comment type="catalytic activity">
    <reaction evidence="8">
        <text>L-threonyl-[protein] + ATP = O-phospho-L-threonyl-[protein] + ADP + H(+)</text>
        <dbReference type="Rhea" id="RHEA:46608"/>
        <dbReference type="Rhea" id="RHEA-COMP:11060"/>
        <dbReference type="Rhea" id="RHEA-COMP:11605"/>
        <dbReference type="ChEBI" id="CHEBI:15378"/>
        <dbReference type="ChEBI" id="CHEBI:30013"/>
        <dbReference type="ChEBI" id="CHEBI:30616"/>
        <dbReference type="ChEBI" id="CHEBI:61977"/>
        <dbReference type="ChEBI" id="CHEBI:456216"/>
        <dbReference type="EC" id="2.7.11.1"/>
    </reaction>
</comment>
<feature type="coiled-coil region" evidence="10">
    <location>
        <begin position="414"/>
        <end position="444"/>
    </location>
</feature>
<dbReference type="SMART" id="SM00220">
    <property type="entry name" value="S_TKc"/>
    <property type="match status" value="1"/>
</dbReference>
<feature type="compositionally biased region" description="Polar residues" evidence="11">
    <location>
        <begin position="1099"/>
        <end position="1111"/>
    </location>
</feature>
<evidence type="ECO:0000259" key="12">
    <source>
        <dbReference type="PROSITE" id="PS50011"/>
    </source>
</evidence>
<dbReference type="PROSITE" id="PS50011">
    <property type="entry name" value="PROTEIN_KINASE_DOM"/>
    <property type="match status" value="1"/>
</dbReference>
<keyword evidence="5" id="KW-0547">Nucleotide-binding</keyword>
<dbReference type="InterPro" id="IPR000961">
    <property type="entry name" value="AGC-kinase_C"/>
</dbReference>
<keyword evidence="3" id="KW-0597">Phosphoprotein</keyword>
<comment type="catalytic activity">
    <reaction evidence="9">
        <text>L-seryl-[protein] + ATP = O-phospho-L-seryl-[protein] + ADP + H(+)</text>
        <dbReference type="Rhea" id="RHEA:17989"/>
        <dbReference type="Rhea" id="RHEA-COMP:9863"/>
        <dbReference type="Rhea" id="RHEA-COMP:11604"/>
        <dbReference type="ChEBI" id="CHEBI:15378"/>
        <dbReference type="ChEBI" id="CHEBI:29999"/>
        <dbReference type="ChEBI" id="CHEBI:30616"/>
        <dbReference type="ChEBI" id="CHEBI:83421"/>
        <dbReference type="ChEBI" id="CHEBI:456216"/>
        <dbReference type="EC" id="2.7.11.1"/>
    </reaction>
</comment>
<evidence type="ECO:0000256" key="9">
    <source>
        <dbReference type="ARBA" id="ARBA00048679"/>
    </source>
</evidence>
<name>A0A8E0RQ23_9TREM</name>
<organism evidence="14 15">
    <name type="scientific">Fasciolopsis buskii</name>
    <dbReference type="NCBI Taxonomy" id="27845"/>
    <lineage>
        <taxon>Eukaryota</taxon>
        <taxon>Metazoa</taxon>
        <taxon>Spiralia</taxon>
        <taxon>Lophotrochozoa</taxon>
        <taxon>Platyhelminthes</taxon>
        <taxon>Trematoda</taxon>
        <taxon>Digenea</taxon>
        <taxon>Plagiorchiida</taxon>
        <taxon>Echinostomata</taxon>
        <taxon>Echinostomatoidea</taxon>
        <taxon>Fasciolidae</taxon>
        <taxon>Fasciolopsis</taxon>
    </lineage>
</organism>
<dbReference type="OrthoDB" id="3359639at2759"/>
<evidence type="ECO:0000313" key="15">
    <source>
        <dbReference type="Proteomes" id="UP000728185"/>
    </source>
</evidence>
<evidence type="ECO:0000256" key="5">
    <source>
        <dbReference type="ARBA" id="ARBA00022741"/>
    </source>
</evidence>
<keyword evidence="15" id="KW-1185">Reference proteome</keyword>
<keyword evidence="4" id="KW-0808">Transferase</keyword>
<proteinExistence type="predicted"/>
<feature type="compositionally biased region" description="Low complexity" evidence="11">
    <location>
        <begin position="1080"/>
        <end position="1097"/>
    </location>
</feature>
<dbReference type="InterPro" id="IPR000719">
    <property type="entry name" value="Prot_kinase_dom"/>
</dbReference>
<dbReference type="Gene3D" id="1.10.510.10">
    <property type="entry name" value="Transferase(Phosphotransferase) domain 1"/>
    <property type="match status" value="1"/>
</dbReference>
<gene>
    <name evidence="14" type="ORF">FBUS_07446</name>
</gene>
<feature type="domain" description="AGC-kinase C-terminal" evidence="13">
    <location>
        <begin position="167"/>
        <end position="244"/>
    </location>
</feature>
<dbReference type="Proteomes" id="UP000728185">
    <property type="component" value="Unassembled WGS sequence"/>
</dbReference>
<evidence type="ECO:0000256" key="10">
    <source>
        <dbReference type="SAM" id="Coils"/>
    </source>
</evidence>
<dbReference type="EMBL" id="LUCM01010715">
    <property type="protein sequence ID" value="KAA0185098.1"/>
    <property type="molecule type" value="Genomic_DNA"/>
</dbReference>
<keyword evidence="2" id="KW-0723">Serine/threonine-protein kinase</keyword>